<dbReference type="Pfam" id="PF01930">
    <property type="entry name" value="Cas_Cas4"/>
    <property type="match status" value="1"/>
</dbReference>
<dbReference type="EC" id="3.1.12.1" evidence="9"/>
<accession>A0A7C4RY69</accession>
<dbReference type="AlphaFoldDB" id="A0A7C4RY69"/>
<evidence type="ECO:0000259" key="10">
    <source>
        <dbReference type="Pfam" id="PF01930"/>
    </source>
</evidence>
<keyword evidence="1 9" id="KW-0540">Nuclease</keyword>
<evidence type="ECO:0000256" key="5">
    <source>
        <dbReference type="ARBA" id="ARBA00023004"/>
    </source>
</evidence>
<dbReference type="Gene3D" id="3.90.320.10">
    <property type="match status" value="1"/>
</dbReference>
<dbReference type="PANTHER" id="PTHR37168:SF2">
    <property type="entry name" value="CRISPR-ASSOCIATED EXONUCLEASE CAS4"/>
    <property type="match status" value="1"/>
</dbReference>
<dbReference type="GO" id="GO:0046872">
    <property type="term" value="F:metal ion binding"/>
    <property type="evidence" value="ECO:0007669"/>
    <property type="project" value="UniProtKB-KW"/>
</dbReference>
<keyword evidence="3 9" id="KW-0378">Hydrolase</keyword>
<dbReference type="InterPro" id="IPR011604">
    <property type="entry name" value="PDDEXK-like_dom_sf"/>
</dbReference>
<keyword evidence="2 9" id="KW-0479">Metal-binding</keyword>
<dbReference type="InterPro" id="IPR013343">
    <property type="entry name" value="CRISPR-assoc_prot_Cas4"/>
</dbReference>
<gene>
    <name evidence="11" type="primary">cas4</name>
    <name evidence="11" type="ORF">ENT72_04405</name>
</gene>
<evidence type="ECO:0000256" key="6">
    <source>
        <dbReference type="ARBA" id="ARBA00023014"/>
    </source>
</evidence>
<comment type="similarity">
    <text evidence="9">Belongs to the CRISPR-associated exonuclease Cas4 family.</text>
</comment>
<evidence type="ECO:0000256" key="9">
    <source>
        <dbReference type="RuleBase" id="RU365022"/>
    </source>
</evidence>
<organism evidence="11">
    <name type="scientific">Fervidobacterium pennivorans</name>
    <dbReference type="NCBI Taxonomy" id="93466"/>
    <lineage>
        <taxon>Bacteria</taxon>
        <taxon>Thermotogati</taxon>
        <taxon>Thermotogota</taxon>
        <taxon>Thermotogae</taxon>
        <taxon>Thermotogales</taxon>
        <taxon>Fervidobacteriaceae</taxon>
        <taxon>Fervidobacterium</taxon>
    </lineage>
</organism>
<keyword evidence="4 9" id="KW-0269">Exonuclease</keyword>
<evidence type="ECO:0000256" key="3">
    <source>
        <dbReference type="ARBA" id="ARBA00022801"/>
    </source>
</evidence>
<dbReference type="PANTHER" id="PTHR37168">
    <property type="entry name" value="CRISPR-ASSOCIATED EXONUCLEASE CAS4"/>
    <property type="match status" value="1"/>
</dbReference>
<sequence length="169" mass="20057">MVEEIEIQPNWLYSYLICKREAWLISHGIEGKQDNIYLDLGRLIHEESYSRYKHEQIVMPSVKIDILYENKNTKVIGEIKSSSKRLKEAKMQLLYYCYILQKKGIQFTAEILIPKEKKRIRVELTDEHIKEIETVIEEVKELINFSKPPIPIRQSSCAKCAYEEFCWGE</sequence>
<evidence type="ECO:0000256" key="8">
    <source>
        <dbReference type="ARBA" id="ARBA00023211"/>
    </source>
</evidence>
<dbReference type="GO" id="GO:0051607">
    <property type="term" value="P:defense response to virus"/>
    <property type="evidence" value="ECO:0007669"/>
    <property type="project" value="UniProtKB-KW"/>
</dbReference>
<evidence type="ECO:0000313" key="11">
    <source>
        <dbReference type="EMBL" id="HGU42142.1"/>
    </source>
</evidence>
<evidence type="ECO:0000256" key="4">
    <source>
        <dbReference type="ARBA" id="ARBA00022839"/>
    </source>
</evidence>
<evidence type="ECO:0000256" key="2">
    <source>
        <dbReference type="ARBA" id="ARBA00022723"/>
    </source>
</evidence>
<keyword evidence="8 9" id="KW-0464">Manganese</keyword>
<name>A0A7C4RY69_FERPE</name>
<proteinExistence type="inferred from homology"/>
<comment type="cofactor">
    <cofactor evidence="9">
        <name>Mg(2+)</name>
        <dbReference type="ChEBI" id="CHEBI:18420"/>
    </cofactor>
    <cofactor evidence="9">
        <name>Mn(2+)</name>
        <dbReference type="ChEBI" id="CHEBI:29035"/>
    </cofactor>
    <text evidence="9">Mg(2+) or Mn(2+) required for ssDNA cleavage activity.</text>
</comment>
<keyword evidence="6 9" id="KW-0411">Iron-sulfur</keyword>
<dbReference type="GO" id="GO:0051536">
    <property type="term" value="F:iron-sulfur cluster binding"/>
    <property type="evidence" value="ECO:0007669"/>
    <property type="project" value="UniProtKB-KW"/>
</dbReference>
<dbReference type="GO" id="GO:0004527">
    <property type="term" value="F:exonuclease activity"/>
    <property type="evidence" value="ECO:0007669"/>
    <property type="project" value="UniProtKB-KW"/>
</dbReference>
<protein>
    <recommendedName>
        <fullName evidence="9">CRISPR-associated exonuclease Cas4</fullName>
        <ecNumber evidence="9">3.1.12.1</ecNumber>
    </recommendedName>
</protein>
<evidence type="ECO:0000256" key="7">
    <source>
        <dbReference type="ARBA" id="ARBA00023118"/>
    </source>
</evidence>
<comment type="caution">
    <text evidence="11">The sequence shown here is derived from an EMBL/GenBank/DDBJ whole genome shotgun (WGS) entry which is preliminary data.</text>
</comment>
<dbReference type="NCBIfam" id="TIGR00372">
    <property type="entry name" value="cas4"/>
    <property type="match status" value="1"/>
</dbReference>
<comment type="cofactor">
    <cofactor evidence="9">
        <name>iron-sulfur cluster</name>
        <dbReference type="ChEBI" id="CHEBI:30408"/>
    </cofactor>
</comment>
<keyword evidence="7 9" id="KW-0051">Antiviral defense</keyword>
<evidence type="ECO:0000256" key="1">
    <source>
        <dbReference type="ARBA" id="ARBA00022722"/>
    </source>
</evidence>
<comment type="function">
    <text evidence="9">CRISPR (clustered regularly interspaced short palindromic repeat) is an adaptive immune system that provides protection against mobile genetic elements (viruses, transposable elements and conjugative plasmids). CRISPR clusters contain sequences complementary to antecedent mobile elements and target invading nucleic acids. CRISPR clusters are transcribed and processed into CRISPR RNA (crRNA).</text>
</comment>
<feature type="domain" description="DUF83" evidence="10">
    <location>
        <begin position="13"/>
        <end position="167"/>
    </location>
</feature>
<dbReference type="EMBL" id="DSZT01000138">
    <property type="protein sequence ID" value="HGU42142.1"/>
    <property type="molecule type" value="Genomic_DNA"/>
</dbReference>
<keyword evidence="5 9" id="KW-0408">Iron</keyword>
<dbReference type="InterPro" id="IPR022765">
    <property type="entry name" value="Dna2/Cas4_DUF83"/>
</dbReference>
<reference evidence="11" key="1">
    <citation type="journal article" date="2020" name="mSystems">
        <title>Genome- and Community-Level Interaction Insights into Carbon Utilization and Element Cycling Functions of Hydrothermarchaeota in Hydrothermal Sediment.</title>
        <authorList>
            <person name="Zhou Z."/>
            <person name="Liu Y."/>
            <person name="Xu W."/>
            <person name="Pan J."/>
            <person name="Luo Z.H."/>
            <person name="Li M."/>
        </authorList>
    </citation>
    <scope>NUCLEOTIDE SEQUENCE [LARGE SCALE GENOMIC DNA]</scope>
    <source>
        <strain evidence="11">SpSt-604</strain>
    </source>
</reference>